<dbReference type="EMBL" id="LAZR01024953">
    <property type="protein sequence ID" value="KKL73451.1"/>
    <property type="molecule type" value="Genomic_DNA"/>
</dbReference>
<proteinExistence type="predicted"/>
<reference evidence="1" key="1">
    <citation type="journal article" date="2015" name="Nature">
        <title>Complex archaea that bridge the gap between prokaryotes and eukaryotes.</title>
        <authorList>
            <person name="Spang A."/>
            <person name="Saw J.H."/>
            <person name="Jorgensen S.L."/>
            <person name="Zaremba-Niedzwiedzka K."/>
            <person name="Martijn J."/>
            <person name="Lind A.E."/>
            <person name="van Eijk R."/>
            <person name="Schleper C."/>
            <person name="Guy L."/>
            <person name="Ettema T.J."/>
        </authorList>
    </citation>
    <scope>NUCLEOTIDE SEQUENCE</scope>
</reference>
<gene>
    <name evidence="1" type="ORF">LCGC14_2074800</name>
</gene>
<dbReference type="AlphaFoldDB" id="A0A0F9F4P6"/>
<accession>A0A0F9F4P6</accession>
<sequence>MQSVSQSALLKTIIKKLAGALLSVPSEIYEVLFVDSLIERNIQDLGGTDTISIILERNNLKQVKIKADKKYK</sequence>
<name>A0A0F9F4P6_9ZZZZ</name>
<comment type="caution">
    <text evidence="1">The sequence shown here is derived from an EMBL/GenBank/DDBJ whole genome shotgun (WGS) entry which is preliminary data.</text>
</comment>
<evidence type="ECO:0000313" key="1">
    <source>
        <dbReference type="EMBL" id="KKL73451.1"/>
    </source>
</evidence>
<organism evidence="1">
    <name type="scientific">marine sediment metagenome</name>
    <dbReference type="NCBI Taxonomy" id="412755"/>
    <lineage>
        <taxon>unclassified sequences</taxon>
        <taxon>metagenomes</taxon>
        <taxon>ecological metagenomes</taxon>
    </lineage>
</organism>
<protein>
    <submittedName>
        <fullName evidence="1">Uncharacterized protein</fullName>
    </submittedName>
</protein>